<evidence type="ECO:0000256" key="2">
    <source>
        <dbReference type="SAM" id="MobiDB-lite"/>
    </source>
</evidence>
<dbReference type="KEGG" id="umr:103675229"/>
<dbReference type="PANTHER" id="PTHR14047">
    <property type="entry name" value="P ANTIGEN FAMILY MEMBER 5-RELATED"/>
    <property type="match status" value="1"/>
</dbReference>
<dbReference type="PANTHER" id="PTHR14047:SF1">
    <property type="entry name" value="P ANTIGEN FAMILY MEMBER 3"/>
    <property type="match status" value="1"/>
</dbReference>
<feature type="compositionally biased region" description="Polar residues" evidence="2">
    <location>
        <begin position="19"/>
        <end position="29"/>
    </location>
</feature>
<dbReference type="OrthoDB" id="9538520at2759"/>
<organism evidence="4 5">
    <name type="scientific">Ursus maritimus</name>
    <name type="common">Polar bear</name>
    <name type="synonym">Thalarctos maritimus</name>
    <dbReference type="NCBI Taxonomy" id="29073"/>
    <lineage>
        <taxon>Eukaryota</taxon>
        <taxon>Metazoa</taxon>
        <taxon>Chordata</taxon>
        <taxon>Craniata</taxon>
        <taxon>Vertebrata</taxon>
        <taxon>Euteleostomi</taxon>
        <taxon>Mammalia</taxon>
        <taxon>Eutheria</taxon>
        <taxon>Laurasiatheria</taxon>
        <taxon>Carnivora</taxon>
        <taxon>Caniformia</taxon>
        <taxon>Ursidae</taxon>
        <taxon>Ursus</taxon>
    </lineage>
</organism>
<evidence type="ECO:0000313" key="5">
    <source>
        <dbReference type="RefSeq" id="XP_040499087.1"/>
    </source>
</evidence>
<dbReference type="InterPro" id="IPR031320">
    <property type="entry name" value="GAGE"/>
</dbReference>
<dbReference type="SMART" id="SM01379">
    <property type="entry name" value="GAGE"/>
    <property type="match status" value="1"/>
</dbReference>
<evidence type="ECO:0000256" key="1">
    <source>
        <dbReference type="ARBA" id="ARBA00007043"/>
    </source>
</evidence>
<comment type="similarity">
    <text evidence="1">Belongs to the GAGE family.</text>
</comment>
<feature type="non-terminal residue" evidence="5">
    <location>
        <position position="131"/>
    </location>
</feature>
<gene>
    <name evidence="5" type="primary">LOC103675229</name>
</gene>
<name>A0A8M1GW93_URSMA</name>
<sequence>MSGRVRSRSKSSQRKDDPGSNQHVAVSTSRSDVFECHTFIALKILRSCKHTDAEQQPIDEHPKQKEAPPASQDIIADQGKEVEGAPVAQGPEMKADLQELVQSKTGDKSEDAPDVKGASLPNLEPIKIPEA</sequence>
<feature type="region of interest" description="Disordered" evidence="2">
    <location>
        <begin position="51"/>
        <end position="131"/>
    </location>
</feature>
<evidence type="ECO:0000259" key="3">
    <source>
        <dbReference type="SMART" id="SM01379"/>
    </source>
</evidence>
<protein>
    <submittedName>
        <fullName evidence="5">P antigen family member 3</fullName>
    </submittedName>
</protein>
<proteinExistence type="inferred from homology"/>
<dbReference type="GeneID" id="103675229"/>
<dbReference type="AlphaFoldDB" id="A0A8M1GW93"/>
<feature type="compositionally biased region" description="Basic and acidic residues" evidence="2">
    <location>
        <begin position="105"/>
        <end position="114"/>
    </location>
</feature>
<feature type="compositionally biased region" description="Basic and acidic residues" evidence="2">
    <location>
        <begin position="51"/>
        <end position="66"/>
    </location>
</feature>
<keyword evidence="4" id="KW-1185">Reference proteome</keyword>
<dbReference type="Pfam" id="PF05831">
    <property type="entry name" value="GAGE"/>
    <property type="match status" value="1"/>
</dbReference>
<feature type="domain" description="GAGE" evidence="3">
    <location>
        <begin position="1"/>
        <end position="130"/>
    </location>
</feature>
<accession>A0A8M1GW93</accession>
<dbReference type="RefSeq" id="XP_040499087.1">
    <property type="nucleotide sequence ID" value="XM_040643153.1"/>
</dbReference>
<dbReference type="InterPro" id="IPR008625">
    <property type="entry name" value="GAGE_fam"/>
</dbReference>
<dbReference type="Proteomes" id="UP000261680">
    <property type="component" value="Unplaced"/>
</dbReference>
<feature type="region of interest" description="Disordered" evidence="2">
    <location>
        <begin position="1"/>
        <end position="29"/>
    </location>
</feature>
<evidence type="ECO:0000313" key="4">
    <source>
        <dbReference type="Proteomes" id="UP000261680"/>
    </source>
</evidence>
<reference evidence="5" key="1">
    <citation type="submission" date="2025-08" db="UniProtKB">
        <authorList>
            <consortium name="RefSeq"/>
        </authorList>
    </citation>
    <scope>IDENTIFICATION</scope>
    <source>
        <tissue evidence="5">Whole blood</tissue>
    </source>
</reference>
<feature type="compositionally biased region" description="Basic residues" evidence="2">
    <location>
        <begin position="1"/>
        <end position="12"/>
    </location>
</feature>